<feature type="transmembrane region" description="Helical" evidence="1">
    <location>
        <begin position="7"/>
        <end position="29"/>
    </location>
</feature>
<feature type="transmembrane region" description="Helical" evidence="1">
    <location>
        <begin position="66"/>
        <end position="92"/>
    </location>
</feature>
<keyword evidence="1" id="KW-1133">Transmembrane helix</keyword>
<keyword evidence="1" id="KW-0472">Membrane</keyword>
<reference evidence="2" key="1">
    <citation type="submission" date="2015-12" db="EMBL/GenBank/DDBJ databases">
        <title>Gene expression during late stages of embryo sac development: a critical building block for successful pollen-pistil interactions.</title>
        <authorList>
            <person name="Liu Y."/>
            <person name="Joly V."/>
            <person name="Sabar M."/>
            <person name="Matton D.P."/>
        </authorList>
    </citation>
    <scope>NUCLEOTIDE SEQUENCE</scope>
</reference>
<organism evidence="2">
    <name type="scientific">Solanum chacoense</name>
    <name type="common">Chaco potato</name>
    <dbReference type="NCBI Taxonomy" id="4108"/>
    <lineage>
        <taxon>Eukaryota</taxon>
        <taxon>Viridiplantae</taxon>
        <taxon>Streptophyta</taxon>
        <taxon>Embryophyta</taxon>
        <taxon>Tracheophyta</taxon>
        <taxon>Spermatophyta</taxon>
        <taxon>Magnoliopsida</taxon>
        <taxon>eudicotyledons</taxon>
        <taxon>Gunneridae</taxon>
        <taxon>Pentapetalae</taxon>
        <taxon>asterids</taxon>
        <taxon>lamiids</taxon>
        <taxon>Solanales</taxon>
        <taxon>Solanaceae</taxon>
        <taxon>Solanoideae</taxon>
        <taxon>Solaneae</taxon>
        <taxon>Solanum</taxon>
    </lineage>
</organism>
<dbReference type="EMBL" id="GEDG01035588">
    <property type="protein sequence ID" value="JAP09136.1"/>
    <property type="molecule type" value="Transcribed_RNA"/>
</dbReference>
<feature type="transmembrane region" description="Helical" evidence="1">
    <location>
        <begin position="35"/>
        <end position="54"/>
    </location>
</feature>
<evidence type="ECO:0000256" key="1">
    <source>
        <dbReference type="SAM" id="Phobius"/>
    </source>
</evidence>
<dbReference type="AlphaFoldDB" id="A0A0V0GPC1"/>
<proteinExistence type="predicted"/>
<evidence type="ECO:0000313" key="2">
    <source>
        <dbReference type="EMBL" id="JAP09136.1"/>
    </source>
</evidence>
<accession>A0A0V0GPC1</accession>
<name>A0A0V0GPC1_SOLCH</name>
<sequence length="93" mass="10811">MQRICIFITTNIIIIVITNTIVFFFFFVIKIIDITVLKCYLVFLLIVAIVAVVVSMTRRVHRHTCFGCLLFICLLLFFLWEVCCVVSSSWILS</sequence>
<protein>
    <submittedName>
        <fullName evidence="2">Putative ovule protein</fullName>
    </submittedName>
</protein>
<keyword evidence="1" id="KW-0812">Transmembrane</keyword>